<dbReference type="SMART" id="SM00267">
    <property type="entry name" value="GGDEF"/>
    <property type="match status" value="1"/>
</dbReference>
<keyword evidence="5" id="KW-1185">Reference proteome</keyword>
<dbReference type="InterPro" id="IPR029787">
    <property type="entry name" value="Nucleotide_cyclase"/>
</dbReference>
<dbReference type="PANTHER" id="PTHR45138:SF24">
    <property type="entry name" value="DIGUANYLATE CYCLASE DGCC-RELATED"/>
    <property type="match status" value="1"/>
</dbReference>
<dbReference type="GO" id="GO:0052621">
    <property type="term" value="F:diguanylate cyclase activity"/>
    <property type="evidence" value="ECO:0007669"/>
    <property type="project" value="UniProtKB-EC"/>
</dbReference>
<dbReference type="Pfam" id="PF00990">
    <property type="entry name" value="GGDEF"/>
    <property type="match status" value="1"/>
</dbReference>
<dbReference type="PANTHER" id="PTHR45138">
    <property type="entry name" value="REGULATORY COMPONENTS OF SENSORY TRANSDUCTION SYSTEM"/>
    <property type="match status" value="1"/>
</dbReference>
<feature type="compositionally biased region" description="Polar residues" evidence="2">
    <location>
        <begin position="194"/>
        <end position="204"/>
    </location>
</feature>
<evidence type="ECO:0000256" key="1">
    <source>
        <dbReference type="ARBA" id="ARBA00012528"/>
    </source>
</evidence>
<comment type="caution">
    <text evidence="4">The sequence shown here is derived from an EMBL/GenBank/DDBJ whole genome shotgun (WGS) entry which is preliminary data.</text>
</comment>
<protein>
    <recommendedName>
        <fullName evidence="1">diguanylate cyclase</fullName>
        <ecNumber evidence="1">2.7.7.65</ecNumber>
    </recommendedName>
</protein>
<evidence type="ECO:0000259" key="3">
    <source>
        <dbReference type="PROSITE" id="PS50887"/>
    </source>
</evidence>
<dbReference type="InterPro" id="IPR000160">
    <property type="entry name" value="GGDEF_dom"/>
</dbReference>
<proteinExistence type="predicted"/>
<evidence type="ECO:0000256" key="2">
    <source>
        <dbReference type="SAM" id="MobiDB-lite"/>
    </source>
</evidence>
<dbReference type="GO" id="GO:0005886">
    <property type="term" value="C:plasma membrane"/>
    <property type="evidence" value="ECO:0007669"/>
    <property type="project" value="TreeGrafter"/>
</dbReference>
<reference evidence="4 5" key="1">
    <citation type="submission" date="2019-12" db="EMBL/GenBank/DDBJ databases">
        <title>Devosia maris sp. nov., isolated from the deep seawater.</title>
        <authorList>
            <person name="Liu Y."/>
        </authorList>
    </citation>
    <scope>NUCLEOTIDE SEQUENCE [LARGE SCALE GENOMIC DNA]</scope>
    <source>
        <strain evidence="4 5">L53-10-65</strain>
    </source>
</reference>
<dbReference type="EC" id="2.7.7.65" evidence="1"/>
<dbReference type="InterPro" id="IPR043128">
    <property type="entry name" value="Rev_trsase/Diguanyl_cyclase"/>
</dbReference>
<dbReference type="AlphaFoldDB" id="A0A7X3K297"/>
<evidence type="ECO:0000313" key="5">
    <source>
        <dbReference type="Proteomes" id="UP000438106"/>
    </source>
</evidence>
<feature type="region of interest" description="Disordered" evidence="2">
    <location>
        <begin position="167"/>
        <end position="204"/>
    </location>
</feature>
<accession>A0A7X3K297</accession>
<dbReference type="PROSITE" id="PS50887">
    <property type="entry name" value="GGDEF"/>
    <property type="match status" value="1"/>
</dbReference>
<name>A0A7X3K297_9HYPH</name>
<organism evidence="4 5">
    <name type="scientific">Devosia marina</name>
    <dbReference type="NCBI Taxonomy" id="2683198"/>
    <lineage>
        <taxon>Bacteria</taxon>
        <taxon>Pseudomonadati</taxon>
        <taxon>Pseudomonadota</taxon>
        <taxon>Alphaproteobacteria</taxon>
        <taxon>Hyphomicrobiales</taxon>
        <taxon>Devosiaceae</taxon>
        <taxon>Devosia</taxon>
    </lineage>
</organism>
<sequence length="204" mass="22428">MGQYRQAETACQDVLALAEATGQIDHQVNAAQALSRILEAMGDTAAALSMHRLYHNLFVRQSGEAVRRRARVEEIRTEADRLRARTAELADLALSDPLTGIANRRSFDQILDRLVGNPLSVAIVDLDNFKLVNDRHTHIAGDAVLQRVARIMVDQIATHGHVARLGARNLSSSSPRLRWPRRPPSAKACGSRSAMPTGTRSPRT</sequence>
<dbReference type="NCBIfam" id="TIGR00254">
    <property type="entry name" value="GGDEF"/>
    <property type="match status" value="1"/>
</dbReference>
<dbReference type="CDD" id="cd01949">
    <property type="entry name" value="GGDEF"/>
    <property type="match status" value="1"/>
</dbReference>
<gene>
    <name evidence="4" type="ORF">GO014_01415</name>
</gene>
<dbReference type="InterPro" id="IPR050469">
    <property type="entry name" value="Diguanylate_Cyclase"/>
</dbReference>
<dbReference type="GO" id="GO:0043709">
    <property type="term" value="P:cell adhesion involved in single-species biofilm formation"/>
    <property type="evidence" value="ECO:0007669"/>
    <property type="project" value="TreeGrafter"/>
</dbReference>
<feature type="domain" description="GGDEF" evidence="3">
    <location>
        <begin position="117"/>
        <end position="204"/>
    </location>
</feature>
<dbReference type="EMBL" id="WQRF01000001">
    <property type="protein sequence ID" value="MVS97688.1"/>
    <property type="molecule type" value="Genomic_DNA"/>
</dbReference>
<dbReference type="Proteomes" id="UP000438106">
    <property type="component" value="Unassembled WGS sequence"/>
</dbReference>
<dbReference type="SUPFAM" id="SSF55073">
    <property type="entry name" value="Nucleotide cyclase"/>
    <property type="match status" value="1"/>
</dbReference>
<evidence type="ECO:0000313" key="4">
    <source>
        <dbReference type="EMBL" id="MVS97688.1"/>
    </source>
</evidence>
<dbReference type="Gene3D" id="3.30.70.270">
    <property type="match status" value="1"/>
</dbReference>
<dbReference type="GO" id="GO:1902201">
    <property type="term" value="P:negative regulation of bacterial-type flagellum-dependent cell motility"/>
    <property type="evidence" value="ECO:0007669"/>
    <property type="project" value="TreeGrafter"/>
</dbReference>